<feature type="compositionally biased region" description="Basic and acidic residues" evidence="7">
    <location>
        <begin position="388"/>
        <end position="398"/>
    </location>
</feature>
<dbReference type="AlphaFoldDB" id="A0A956SC52"/>
<dbReference type="PANTHER" id="PTHR47959:SF13">
    <property type="entry name" value="ATP-DEPENDENT RNA HELICASE RHLE"/>
    <property type="match status" value="1"/>
</dbReference>
<dbReference type="Pfam" id="PF00270">
    <property type="entry name" value="DEAD"/>
    <property type="match status" value="1"/>
</dbReference>
<evidence type="ECO:0000256" key="5">
    <source>
        <dbReference type="ARBA" id="ARBA00038437"/>
    </source>
</evidence>
<feature type="short sequence motif" description="Q motif" evidence="6">
    <location>
        <begin position="1"/>
        <end position="29"/>
    </location>
</feature>
<gene>
    <name evidence="11" type="ORF">KDA27_04220</name>
</gene>
<evidence type="ECO:0000313" key="11">
    <source>
        <dbReference type="EMBL" id="MCA9754986.1"/>
    </source>
</evidence>
<evidence type="ECO:0000256" key="1">
    <source>
        <dbReference type="ARBA" id="ARBA00022741"/>
    </source>
</evidence>
<evidence type="ECO:0000259" key="10">
    <source>
        <dbReference type="PROSITE" id="PS51195"/>
    </source>
</evidence>
<feature type="domain" description="DEAD-box RNA helicase Q" evidence="10">
    <location>
        <begin position="1"/>
        <end position="29"/>
    </location>
</feature>
<accession>A0A956SC52</accession>
<keyword evidence="4" id="KW-0067">ATP-binding</keyword>
<sequence length="573" mass="63449">MSFDQFRLDSRLLEAISTNGFTEPTPIQEKAIPVVLSGRDVVGLAQTGTGKTAAFGLPILQDLLTRPGRDRRAPRALVLAPTRELAEQIRQSLDSLARYTKLRTLAVYGGVSKVPQIQALRRGVDIIVACPGRLLDLYGDRVVDLSQVRTAVLDEADHMLDMGFLPDVRKILGYLPRDRKTLLFSATMPTEIRGLASSALRDPVEVRIGRVEPAKTVTQGLYEVTSAPEKTALLVALMQDLRGEKVLVFTRTKHRAMALARKLSRAGHRVAALQGNLSQNQRDKAITGFKGTKIDVLVATDIAARGIDVAEIAQVINYDITDTVEAYTHRIGRTGRAQKTGRAVTFVMSEDADVLRQIERTTNARIERLPLPELFQVQAAAALSSPRGPRDLEGRDESSEPSARPSRRRARGSSEATRNGRSSERTSQNERKPRGERTPRNGRSSRSERTPRRAGGDRPSDRSAARVSARSAGGGRTRRGQPTDARLQERLHGSEQRAPRNGGDRRRRGEGARHAADTTPRRNGGRDPRRGRGDVELVRSEERDDRVRVLVASTEDDARSDYGRRPQRRRGRR</sequence>
<evidence type="ECO:0000259" key="8">
    <source>
        <dbReference type="PROSITE" id="PS51192"/>
    </source>
</evidence>
<dbReference type="GO" id="GO:0003676">
    <property type="term" value="F:nucleic acid binding"/>
    <property type="evidence" value="ECO:0007669"/>
    <property type="project" value="InterPro"/>
</dbReference>
<dbReference type="Gene3D" id="3.40.50.300">
    <property type="entry name" value="P-loop containing nucleotide triphosphate hydrolases"/>
    <property type="match status" value="2"/>
</dbReference>
<evidence type="ECO:0000256" key="2">
    <source>
        <dbReference type="ARBA" id="ARBA00022801"/>
    </source>
</evidence>
<feature type="compositionally biased region" description="Basic and acidic residues" evidence="7">
    <location>
        <begin position="486"/>
        <end position="548"/>
    </location>
</feature>
<dbReference type="CDD" id="cd00268">
    <property type="entry name" value="DEADc"/>
    <property type="match status" value="1"/>
</dbReference>
<dbReference type="SMART" id="SM00490">
    <property type="entry name" value="HELICc"/>
    <property type="match status" value="1"/>
</dbReference>
<protein>
    <submittedName>
        <fullName evidence="11">DEAD/DEAH box helicase</fullName>
    </submittedName>
</protein>
<dbReference type="PROSITE" id="PS51195">
    <property type="entry name" value="Q_MOTIF"/>
    <property type="match status" value="1"/>
</dbReference>
<evidence type="ECO:0000259" key="9">
    <source>
        <dbReference type="PROSITE" id="PS51194"/>
    </source>
</evidence>
<dbReference type="InterPro" id="IPR027417">
    <property type="entry name" value="P-loop_NTPase"/>
</dbReference>
<dbReference type="InterPro" id="IPR014014">
    <property type="entry name" value="RNA_helicase_DEAD_Q_motif"/>
</dbReference>
<dbReference type="GO" id="GO:0016787">
    <property type="term" value="F:hydrolase activity"/>
    <property type="evidence" value="ECO:0007669"/>
    <property type="project" value="UniProtKB-KW"/>
</dbReference>
<reference evidence="11" key="2">
    <citation type="journal article" date="2021" name="Microbiome">
        <title>Successional dynamics and alternative stable states in a saline activated sludge microbial community over 9 years.</title>
        <authorList>
            <person name="Wang Y."/>
            <person name="Ye J."/>
            <person name="Ju F."/>
            <person name="Liu L."/>
            <person name="Boyd J.A."/>
            <person name="Deng Y."/>
            <person name="Parks D.H."/>
            <person name="Jiang X."/>
            <person name="Yin X."/>
            <person name="Woodcroft B.J."/>
            <person name="Tyson G.W."/>
            <person name="Hugenholtz P."/>
            <person name="Polz M.F."/>
            <person name="Zhang T."/>
        </authorList>
    </citation>
    <scope>NUCLEOTIDE SEQUENCE</scope>
    <source>
        <strain evidence="11">HKST-UBA02</strain>
    </source>
</reference>
<evidence type="ECO:0000313" key="12">
    <source>
        <dbReference type="Proteomes" id="UP000739538"/>
    </source>
</evidence>
<organism evidence="11 12">
    <name type="scientific">Eiseniibacteriota bacterium</name>
    <dbReference type="NCBI Taxonomy" id="2212470"/>
    <lineage>
        <taxon>Bacteria</taxon>
        <taxon>Candidatus Eiseniibacteriota</taxon>
    </lineage>
</organism>
<evidence type="ECO:0000256" key="7">
    <source>
        <dbReference type="SAM" id="MobiDB-lite"/>
    </source>
</evidence>
<evidence type="ECO:0000256" key="4">
    <source>
        <dbReference type="ARBA" id="ARBA00022840"/>
    </source>
</evidence>
<dbReference type="SMART" id="SM00487">
    <property type="entry name" value="DEXDc"/>
    <property type="match status" value="1"/>
</dbReference>
<dbReference type="EMBL" id="JAGQHS010000013">
    <property type="protein sequence ID" value="MCA9754986.1"/>
    <property type="molecule type" value="Genomic_DNA"/>
</dbReference>
<evidence type="ECO:0000256" key="6">
    <source>
        <dbReference type="PROSITE-ProRule" id="PRU00552"/>
    </source>
</evidence>
<feature type="domain" description="Helicase C-terminal" evidence="9">
    <location>
        <begin position="233"/>
        <end position="377"/>
    </location>
</feature>
<dbReference type="CDD" id="cd18787">
    <property type="entry name" value="SF2_C_DEAD"/>
    <property type="match status" value="1"/>
</dbReference>
<dbReference type="PROSITE" id="PS51194">
    <property type="entry name" value="HELICASE_CTER"/>
    <property type="match status" value="1"/>
</dbReference>
<keyword evidence="3 11" id="KW-0347">Helicase</keyword>
<feature type="domain" description="Helicase ATP-binding" evidence="8">
    <location>
        <begin position="32"/>
        <end position="206"/>
    </location>
</feature>
<feature type="compositionally biased region" description="Basic and acidic residues" evidence="7">
    <location>
        <begin position="421"/>
        <end position="464"/>
    </location>
</feature>
<dbReference type="SUPFAM" id="SSF52540">
    <property type="entry name" value="P-loop containing nucleoside triphosphate hydrolases"/>
    <property type="match status" value="1"/>
</dbReference>
<reference evidence="11" key="1">
    <citation type="submission" date="2020-04" db="EMBL/GenBank/DDBJ databases">
        <authorList>
            <person name="Zhang T."/>
        </authorList>
    </citation>
    <scope>NUCLEOTIDE SEQUENCE</scope>
    <source>
        <strain evidence="11">HKST-UBA02</strain>
    </source>
</reference>
<keyword evidence="2" id="KW-0378">Hydrolase</keyword>
<comment type="caution">
    <text evidence="11">The sequence shown here is derived from an EMBL/GenBank/DDBJ whole genome shotgun (WGS) entry which is preliminary data.</text>
</comment>
<proteinExistence type="inferred from homology"/>
<dbReference type="InterPro" id="IPR014001">
    <property type="entry name" value="Helicase_ATP-bd"/>
</dbReference>
<dbReference type="Proteomes" id="UP000739538">
    <property type="component" value="Unassembled WGS sequence"/>
</dbReference>
<dbReference type="GO" id="GO:0005524">
    <property type="term" value="F:ATP binding"/>
    <property type="evidence" value="ECO:0007669"/>
    <property type="project" value="UniProtKB-KW"/>
</dbReference>
<dbReference type="Pfam" id="PF00271">
    <property type="entry name" value="Helicase_C"/>
    <property type="match status" value="1"/>
</dbReference>
<comment type="similarity">
    <text evidence="5">Belongs to the DEAD box helicase family.</text>
</comment>
<feature type="region of interest" description="Disordered" evidence="7">
    <location>
        <begin position="382"/>
        <end position="573"/>
    </location>
</feature>
<name>A0A956SC52_UNCEI</name>
<dbReference type="InterPro" id="IPR050079">
    <property type="entry name" value="DEAD_box_RNA_helicase"/>
</dbReference>
<dbReference type="PROSITE" id="PS51192">
    <property type="entry name" value="HELICASE_ATP_BIND_1"/>
    <property type="match status" value="1"/>
</dbReference>
<dbReference type="InterPro" id="IPR044742">
    <property type="entry name" value="DEAD/DEAH_RhlB"/>
</dbReference>
<dbReference type="InterPro" id="IPR001650">
    <property type="entry name" value="Helicase_C-like"/>
</dbReference>
<dbReference type="GO" id="GO:0003724">
    <property type="term" value="F:RNA helicase activity"/>
    <property type="evidence" value="ECO:0007669"/>
    <property type="project" value="InterPro"/>
</dbReference>
<dbReference type="GO" id="GO:0005829">
    <property type="term" value="C:cytosol"/>
    <property type="evidence" value="ECO:0007669"/>
    <property type="project" value="TreeGrafter"/>
</dbReference>
<keyword evidence="1" id="KW-0547">Nucleotide-binding</keyword>
<dbReference type="PANTHER" id="PTHR47959">
    <property type="entry name" value="ATP-DEPENDENT RNA HELICASE RHLE-RELATED"/>
    <property type="match status" value="1"/>
</dbReference>
<dbReference type="InterPro" id="IPR011545">
    <property type="entry name" value="DEAD/DEAH_box_helicase_dom"/>
</dbReference>
<evidence type="ECO:0000256" key="3">
    <source>
        <dbReference type="ARBA" id="ARBA00022806"/>
    </source>
</evidence>